<dbReference type="GO" id="GO:0005634">
    <property type="term" value="C:nucleus"/>
    <property type="evidence" value="ECO:0007669"/>
    <property type="project" value="TreeGrafter"/>
</dbReference>
<dbReference type="PANTHER" id="PTHR48103:SF2">
    <property type="entry name" value="MIDASIN"/>
    <property type="match status" value="1"/>
</dbReference>
<keyword evidence="6" id="KW-1185">Reference proteome</keyword>
<name>A0A8S1XIX1_9CILI</name>
<evidence type="ECO:0000313" key="5">
    <source>
        <dbReference type="EMBL" id="CAD8200809.1"/>
    </source>
</evidence>
<keyword evidence="3" id="KW-0175">Coiled coil</keyword>
<dbReference type="GO" id="GO:0005524">
    <property type="term" value="F:ATP binding"/>
    <property type="evidence" value="ECO:0007669"/>
    <property type="project" value="UniProtKB-KW"/>
</dbReference>
<feature type="domain" description="AAA+ ATPase" evidence="4">
    <location>
        <begin position="1999"/>
        <end position="2174"/>
    </location>
</feature>
<dbReference type="GO" id="GO:0000027">
    <property type="term" value="P:ribosomal large subunit assembly"/>
    <property type="evidence" value="ECO:0007669"/>
    <property type="project" value="TreeGrafter"/>
</dbReference>
<proteinExistence type="predicted"/>
<dbReference type="Proteomes" id="UP000689195">
    <property type="component" value="Unassembled WGS sequence"/>
</dbReference>
<keyword evidence="1" id="KW-0547">Nucleotide-binding</keyword>
<dbReference type="GO" id="GO:0030687">
    <property type="term" value="C:preribosome, large subunit precursor"/>
    <property type="evidence" value="ECO:0007669"/>
    <property type="project" value="TreeGrafter"/>
</dbReference>
<dbReference type="OrthoDB" id="306787at2759"/>
<feature type="coiled-coil region" evidence="3">
    <location>
        <begin position="1293"/>
        <end position="1320"/>
    </location>
</feature>
<dbReference type="GO" id="GO:0000055">
    <property type="term" value="P:ribosomal large subunit export from nucleus"/>
    <property type="evidence" value="ECO:0007669"/>
    <property type="project" value="TreeGrafter"/>
</dbReference>
<evidence type="ECO:0000256" key="3">
    <source>
        <dbReference type="SAM" id="Coils"/>
    </source>
</evidence>
<evidence type="ECO:0000256" key="2">
    <source>
        <dbReference type="ARBA" id="ARBA00022840"/>
    </source>
</evidence>
<dbReference type="InterPro" id="IPR011704">
    <property type="entry name" value="ATPase_dyneun-rel_AAA"/>
</dbReference>
<dbReference type="InterPro" id="IPR003593">
    <property type="entry name" value="AAA+_ATPase"/>
</dbReference>
<dbReference type="CDD" id="cd00009">
    <property type="entry name" value="AAA"/>
    <property type="match status" value="1"/>
</dbReference>
<feature type="domain" description="AAA+ ATPase" evidence="4">
    <location>
        <begin position="1668"/>
        <end position="1809"/>
    </location>
</feature>
<gene>
    <name evidence="5" type="ORF">PPENT_87.1.T1250144</name>
</gene>
<organism evidence="5 6">
    <name type="scientific">Paramecium pentaurelia</name>
    <dbReference type="NCBI Taxonomy" id="43138"/>
    <lineage>
        <taxon>Eukaryota</taxon>
        <taxon>Sar</taxon>
        <taxon>Alveolata</taxon>
        <taxon>Ciliophora</taxon>
        <taxon>Intramacronucleata</taxon>
        <taxon>Oligohymenophorea</taxon>
        <taxon>Peniculida</taxon>
        <taxon>Parameciidae</taxon>
        <taxon>Paramecium</taxon>
    </lineage>
</organism>
<evidence type="ECO:0000313" key="6">
    <source>
        <dbReference type="Proteomes" id="UP000689195"/>
    </source>
</evidence>
<dbReference type="SMART" id="SM00382">
    <property type="entry name" value="AAA"/>
    <property type="match status" value="3"/>
</dbReference>
<dbReference type="GO" id="GO:0016887">
    <property type="term" value="F:ATP hydrolysis activity"/>
    <property type="evidence" value="ECO:0007669"/>
    <property type="project" value="InterPro"/>
</dbReference>
<dbReference type="Pfam" id="PF07728">
    <property type="entry name" value="AAA_5"/>
    <property type="match status" value="5"/>
</dbReference>
<keyword evidence="2" id="KW-0067">ATP-binding</keyword>
<protein>
    <recommendedName>
        <fullName evidence="4">AAA+ ATPase domain-containing protein</fullName>
    </recommendedName>
</protein>
<accession>A0A8S1XIX1</accession>
<evidence type="ECO:0000256" key="1">
    <source>
        <dbReference type="ARBA" id="ARBA00022741"/>
    </source>
</evidence>
<dbReference type="PANTHER" id="PTHR48103">
    <property type="entry name" value="MIDASIN-RELATED"/>
    <property type="match status" value="1"/>
</dbReference>
<evidence type="ECO:0000259" key="4">
    <source>
        <dbReference type="SMART" id="SM00382"/>
    </source>
</evidence>
<feature type="domain" description="AAA+ ATPase" evidence="4">
    <location>
        <begin position="1019"/>
        <end position="1171"/>
    </location>
</feature>
<dbReference type="EMBL" id="CAJJDO010000125">
    <property type="protein sequence ID" value="CAD8200809.1"/>
    <property type="molecule type" value="Genomic_DNA"/>
</dbReference>
<sequence>MNQIFQSQKILDFRLQDTIAIFLSQHQQNQSVIIYDFNRNVFKEYLILNFQVSKVISDPNMQYLLLFEEKKENQRTLMHMAKLEKSYAPISTIMLPSIKIQLIEWCNSNICAIVFQNDLILFNIYSQTILKKLESNFNQILQFKVNQKFDTILQQYQASISDPQICYVMPLEDITQQKKFENCIACTEIMENEEHLIMITTNNNMLKLIIANFDKDIKIKHEIIQNGIQIVKNSSFLQIKYRKQKQELLLIDSTKKLQLFNLDNSYQMIETKSYQDVSSFVLSLQNQHLIYMDKNMCLYQEGIKVEELNNLQRAQMEISIASQVKKSAIQGILSDKNKSGTLKEIINQYSTNFEKFKPKFSEMINLRSSYKNFPLIEFRVLIYPTQDIENYIKYVPDMSEYVETQSVKKHIKQFEIALKGDNPLLCEGDAACGKTSVIQYLAYKHKQPLLIMNLNSFTQISDLIGKIEILPGFKLEFQPGPFARAVQEGMWILLDEANLASDSILRVIEDVLELGYLTIFGNSINSHNDLIDGTLTIRKHQNFKLFLTQNPATDLNFAGSRHVFTPSLMSQFIQLSFKPMSENDMENIIGQIISKKLQNSLSPEKQLKLITLIMKIYLEIKQNKLDDGLFTLRDILQIVDAVSLEPNYKNIFDVDILPIKYCLQLIITQFLDTNKNLDMINSLIDEFNFIGYSNKAYEETEDKRIGQLVIWNQQQQELYLSFHNFLFAMLTLCYRTKRAALVVGQQFCGKLFSVKLWLKLQGIKNYEVFELSEDTTSEDLFGKYQPSEKGFQFCEGPITRCFSQGKVLILLDIDAPESALTESLNGILEKKFLQLIVQNKKYERHKDFHIIAISSDQSKIAHKFTPALKSRFLSTIVKFQVKLQDICQLFRQANLPGDQEFVHTITQQLGLDISQKEPVISFKYIIRFLQPIKQFIQFVTQNLKQNLSKGQALKRVIDCIQFFIALSLEDNKLLYSDQIKLPLQFEDVLEGSFEDASKKFIFTPSRKRVSDIIAIAIASKVPLILQGSAGVGKTKVISMFSQTCRMFQQTEFYYINMNQNTDINDLMGQFICSIKNGQKEFKFEKGLLFSAMEKGGIALVDEVNLAQSSVLNFLASIAKYPTEFVDPVSNIKIKINEKFRILFAQNPPHYVGRSELPLKLASKVILVEVPNYTLKEVLQICQGTSNSVKQGMEYFLTKIIPYPEDGDEKKLKYNNTQFTLRQFIKFRNRLEKTKLEITTQKEIWENLLRLHQIILFPKDNYEQNQLKSSIVYSEQDKTIQFEIKNDKAEIKISLEANKNLNSLSQEIQNLSDQQRLLLSQIALCFYCKENVLIEGETTFKTYVTKLFSSIIQFQNPNPFELIYTSSVTEIADLLGTTESHNSESYMIHCKNLIQKLGKNQKFINLDQIQTTLNDLAKQWGQKIFFDSINKNLNNQFPFVERGLTFSARFGGVVCLKNITLADQSVLEGLNALLEIEPHFVVNGKKIDIHKEFIVIALLNSNFGNQLSDALQSRLTKISIQTQELLNSSNQLQESYQKSIRSKISIQGQSNEIITFVEQLLGSLKKQKYEQYKMLSSRQFYQWMNFLALTINAPNLEKLSLGFQFVILDHKKENFEKLIKNESYISTFNNAEISMKKNLEKLGLFNSSKIIMNPITNKIIQRIFSAFSVDFIPCLIGPPGIGKSAIAQEVAQILGKEFQRVCCSDSLSVDDLFGSYAPTFDEGSAGFTFQEGYLAMALKKKSLILFDEINLASPEVLSTLQALFNMDEKSLSFKDYNINKTGCVFLCSMNPPSYQGRQELPQCIQNLLCDIHLQQFSIEEVLDIFKQSYNKQIKNLKDFDIDFSVIIDLHKELSQQQDKNQSSNYDFNIRFLQNLLQLFSDQFIKQIQLIKDQQLKTELIILCLEIIYVEHYYQTDFSETILIAILNKYKISLEQWNNRKVFLEQKADMIYINRLVDDDSKQILKFPLIRLAPPQMINNSYTINLQNSKIFEKILIALQSQKIILCQGDTSTGKTSSIITLASMLNQRFILLPINCDLEADDLLGNFAIVQDNYDEVQQELQKLISKQNVVIQSKNSQKSEINMKYMEGVLKICLKNGYWLILDNINLARPEIIERLNSLGEDSPCLFINEFGDKNRKIIPHKQFRLICIQNPSRAESHQLSPAFYNRCLKVNFKIDITENTQDIIEILVKNGEGCCLFQEETVKLAEKFLNQIKFMKNHLNFKFSFRQVQKAFKMIQDEGYNNYESVMEIVFGQNFLQCSQDTLFPIFDVNSYVNPDSILNKLVSNSIQLFDSGIINQILQFQNLYEFLKKYLGEKEFQTYKYFLDTISKKINLMNFPTQNQFNTGSYELSLSGQIDYCLCGINMVIEPLFLSLTFRNKEVQTLQMKIQCQFLSQIFQAEARLNQNKKFEVIFTKTNENSIAQMIEQLIGSQYMQLFASFNQMLEEALYE</sequence>
<reference evidence="5" key="1">
    <citation type="submission" date="2021-01" db="EMBL/GenBank/DDBJ databases">
        <authorList>
            <consortium name="Genoscope - CEA"/>
            <person name="William W."/>
        </authorList>
    </citation>
    <scope>NUCLEOTIDE SEQUENCE</scope>
</reference>
<comment type="caution">
    <text evidence="5">The sequence shown here is derived from an EMBL/GenBank/DDBJ whole genome shotgun (WGS) entry which is preliminary data.</text>
</comment>